<keyword evidence="5" id="KW-0677">Repeat</keyword>
<keyword evidence="7" id="KW-0472">Membrane</keyword>
<dbReference type="PROSITE" id="PS51450">
    <property type="entry name" value="LRR"/>
    <property type="match status" value="1"/>
</dbReference>
<dbReference type="EMBL" id="JAEACU010000007">
    <property type="protein sequence ID" value="KAH7521242.1"/>
    <property type="molecule type" value="Genomic_DNA"/>
</dbReference>
<evidence type="ECO:0000313" key="10">
    <source>
        <dbReference type="EMBL" id="KAH7521242.1"/>
    </source>
</evidence>
<dbReference type="InterPro" id="IPR032675">
    <property type="entry name" value="LRR_dom_sf"/>
</dbReference>
<dbReference type="PRINTS" id="PR00019">
    <property type="entry name" value="LEURICHRPT"/>
</dbReference>
<evidence type="ECO:0000313" key="11">
    <source>
        <dbReference type="Proteomes" id="UP000813462"/>
    </source>
</evidence>
<dbReference type="Gene3D" id="3.80.10.10">
    <property type="entry name" value="Ribonuclease Inhibitor"/>
    <property type="match status" value="1"/>
</dbReference>
<keyword evidence="3" id="KW-0812">Transmembrane</keyword>
<evidence type="ECO:0000256" key="9">
    <source>
        <dbReference type="ARBA" id="ARBA00023180"/>
    </source>
</evidence>
<evidence type="ECO:0000256" key="2">
    <source>
        <dbReference type="ARBA" id="ARBA00022614"/>
    </source>
</evidence>
<evidence type="ECO:0000256" key="4">
    <source>
        <dbReference type="ARBA" id="ARBA00022729"/>
    </source>
</evidence>
<dbReference type="PANTHER" id="PTHR48063">
    <property type="entry name" value="LRR RECEPTOR-LIKE KINASE"/>
    <property type="match status" value="1"/>
</dbReference>
<dbReference type="InterPro" id="IPR001611">
    <property type="entry name" value="Leu-rich_rpt"/>
</dbReference>
<comment type="caution">
    <text evidence="10">The sequence shown here is derived from an EMBL/GenBank/DDBJ whole genome shotgun (WGS) entry which is preliminary data.</text>
</comment>
<dbReference type="Proteomes" id="UP000813462">
    <property type="component" value="Unassembled WGS sequence"/>
</dbReference>
<dbReference type="PANTHER" id="PTHR48063:SF101">
    <property type="entry name" value="LRR RECEPTOR-LIKE SERINE_THREONINE-PROTEIN KINASE FLS2"/>
    <property type="match status" value="1"/>
</dbReference>
<evidence type="ECO:0000256" key="5">
    <source>
        <dbReference type="ARBA" id="ARBA00022737"/>
    </source>
</evidence>
<accession>A0A978V1K9</accession>
<keyword evidence="8" id="KW-0675">Receptor</keyword>
<keyword evidence="4" id="KW-0732">Signal</keyword>
<dbReference type="GO" id="GO:0016020">
    <property type="term" value="C:membrane"/>
    <property type="evidence" value="ECO:0007669"/>
    <property type="project" value="UniProtKB-SubCell"/>
</dbReference>
<dbReference type="FunFam" id="3.80.10.10:FF:000383">
    <property type="entry name" value="Leucine-rich repeat receptor protein kinase EMS1"/>
    <property type="match status" value="1"/>
</dbReference>
<evidence type="ECO:0000256" key="3">
    <source>
        <dbReference type="ARBA" id="ARBA00022692"/>
    </source>
</evidence>
<name>A0A978V1K9_ZIZJJ</name>
<evidence type="ECO:0000256" key="6">
    <source>
        <dbReference type="ARBA" id="ARBA00022989"/>
    </source>
</evidence>
<gene>
    <name evidence="10" type="ORF">FEM48_Zijuj07G0012300</name>
</gene>
<sequence>MASKLVYLNLSFNHINGTLQNFPAPLSTIDLSSNLFQGTIPVSLSNAKFIDLSRNKFTRFRSFFCKLTDKIKFLDISYNMLTGRFPDCRMDWIALYILNLESNNLSGILPVSLSSLNNIRTLRLSNNSFSGMIPLLQNCTGLQFLDLGNNKLSGNIPTWIGQSLENLQVIRLRSNKLNGSMPSNLCSLSNLKILDLSLNHISGEIPPCIQNLTSMAYREQLYVDSAFILDFGIPSSFGHERYFYLSSEDKALLMWKGIEYRYETIPQQLRMIDLSYETSHPPSHSAGVKSDFEDGGLWFDVLWFYIELLQCVKYSGKVTTPGEGIQIQVAQTIGKLEIYSFKL</sequence>
<comment type="subcellular location">
    <subcellularLocation>
        <location evidence="1">Membrane</location>
        <topology evidence="1">Single-pass type I membrane protein</topology>
    </subcellularLocation>
</comment>
<keyword evidence="6" id="KW-1133">Transmembrane helix</keyword>
<proteinExistence type="predicted"/>
<protein>
    <submittedName>
        <fullName evidence="10">Uncharacterized protein</fullName>
    </submittedName>
</protein>
<evidence type="ECO:0000256" key="7">
    <source>
        <dbReference type="ARBA" id="ARBA00023136"/>
    </source>
</evidence>
<reference evidence="10" key="1">
    <citation type="journal article" date="2021" name="Front. Plant Sci.">
        <title>Chromosome-Scale Genome Assembly for Chinese Sour Jujube and Insights Into Its Genome Evolution and Domestication Signature.</title>
        <authorList>
            <person name="Shen L.-Y."/>
            <person name="Luo H."/>
            <person name="Wang X.-L."/>
            <person name="Wang X.-M."/>
            <person name="Qiu X.-J."/>
            <person name="Liu H."/>
            <person name="Zhou S.-S."/>
            <person name="Jia K.-H."/>
            <person name="Nie S."/>
            <person name="Bao Y.-T."/>
            <person name="Zhang R.-G."/>
            <person name="Yun Q.-Z."/>
            <person name="Chai Y.-H."/>
            <person name="Lu J.-Y."/>
            <person name="Li Y."/>
            <person name="Zhao S.-W."/>
            <person name="Mao J.-F."/>
            <person name="Jia S.-G."/>
            <person name="Mao Y.-M."/>
        </authorList>
    </citation>
    <scope>NUCLEOTIDE SEQUENCE</scope>
    <source>
        <strain evidence="10">AT0</strain>
        <tissue evidence="10">Leaf</tissue>
    </source>
</reference>
<evidence type="ECO:0000256" key="8">
    <source>
        <dbReference type="ARBA" id="ARBA00023170"/>
    </source>
</evidence>
<evidence type="ECO:0000256" key="1">
    <source>
        <dbReference type="ARBA" id="ARBA00004479"/>
    </source>
</evidence>
<dbReference type="Pfam" id="PF00560">
    <property type="entry name" value="LRR_1"/>
    <property type="match status" value="6"/>
</dbReference>
<dbReference type="SUPFAM" id="SSF52058">
    <property type="entry name" value="L domain-like"/>
    <property type="match status" value="1"/>
</dbReference>
<organism evidence="10 11">
    <name type="scientific">Ziziphus jujuba var. spinosa</name>
    <dbReference type="NCBI Taxonomy" id="714518"/>
    <lineage>
        <taxon>Eukaryota</taxon>
        <taxon>Viridiplantae</taxon>
        <taxon>Streptophyta</taxon>
        <taxon>Embryophyta</taxon>
        <taxon>Tracheophyta</taxon>
        <taxon>Spermatophyta</taxon>
        <taxon>Magnoliopsida</taxon>
        <taxon>eudicotyledons</taxon>
        <taxon>Gunneridae</taxon>
        <taxon>Pentapetalae</taxon>
        <taxon>rosids</taxon>
        <taxon>fabids</taxon>
        <taxon>Rosales</taxon>
        <taxon>Rhamnaceae</taxon>
        <taxon>Paliureae</taxon>
        <taxon>Ziziphus</taxon>
    </lineage>
</organism>
<dbReference type="InterPro" id="IPR046956">
    <property type="entry name" value="RLP23-like"/>
</dbReference>
<keyword evidence="9" id="KW-0325">Glycoprotein</keyword>
<keyword evidence="2" id="KW-0433">Leucine-rich repeat</keyword>
<dbReference type="AlphaFoldDB" id="A0A978V1K9"/>